<organism evidence="2 3">
    <name type="scientific">Bondarzewia mesenterica</name>
    <dbReference type="NCBI Taxonomy" id="1095465"/>
    <lineage>
        <taxon>Eukaryota</taxon>
        <taxon>Fungi</taxon>
        <taxon>Dikarya</taxon>
        <taxon>Basidiomycota</taxon>
        <taxon>Agaricomycotina</taxon>
        <taxon>Agaricomycetes</taxon>
        <taxon>Russulales</taxon>
        <taxon>Bondarzewiaceae</taxon>
        <taxon>Bondarzewia</taxon>
    </lineage>
</organism>
<evidence type="ECO:0000313" key="3">
    <source>
        <dbReference type="Proteomes" id="UP000310158"/>
    </source>
</evidence>
<proteinExistence type="predicted"/>
<dbReference type="PANTHER" id="PTHR33266">
    <property type="entry name" value="CHROMOSOME 15, WHOLE GENOME SHOTGUN SEQUENCE"/>
    <property type="match status" value="1"/>
</dbReference>
<accession>A0A4S4LJH2</accession>
<dbReference type="PANTHER" id="PTHR33266:SF1">
    <property type="entry name" value="F-BOX DOMAIN-CONTAINING PROTEIN"/>
    <property type="match status" value="1"/>
</dbReference>
<dbReference type="Proteomes" id="UP000310158">
    <property type="component" value="Unassembled WGS sequence"/>
</dbReference>
<evidence type="ECO:0000256" key="1">
    <source>
        <dbReference type="SAM" id="MobiDB-lite"/>
    </source>
</evidence>
<feature type="compositionally biased region" description="Acidic residues" evidence="1">
    <location>
        <begin position="975"/>
        <end position="989"/>
    </location>
</feature>
<keyword evidence="3" id="KW-1185">Reference proteome</keyword>
<comment type="caution">
    <text evidence="2">The sequence shown here is derived from an EMBL/GenBank/DDBJ whole genome shotgun (WGS) entry which is preliminary data.</text>
</comment>
<gene>
    <name evidence="2" type="ORF">EW146_g8010</name>
</gene>
<dbReference type="AlphaFoldDB" id="A0A4S4LJH2"/>
<dbReference type="EMBL" id="SGPL01000508">
    <property type="protein sequence ID" value="THH11518.1"/>
    <property type="molecule type" value="Genomic_DNA"/>
</dbReference>
<reference evidence="2 3" key="1">
    <citation type="submission" date="2019-02" db="EMBL/GenBank/DDBJ databases">
        <title>Genome sequencing of the rare red list fungi Bondarzewia mesenterica.</title>
        <authorList>
            <person name="Buettner E."/>
            <person name="Kellner H."/>
        </authorList>
    </citation>
    <scope>NUCLEOTIDE SEQUENCE [LARGE SCALE GENOMIC DNA]</scope>
    <source>
        <strain evidence="2 3">DSM 108281</strain>
    </source>
</reference>
<protein>
    <submittedName>
        <fullName evidence="2">Uncharacterized protein</fullName>
    </submittedName>
</protein>
<evidence type="ECO:0000313" key="2">
    <source>
        <dbReference type="EMBL" id="THH11518.1"/>
    </source>
</evidence>
<feature type="region of interest" description="Disordered" evidence="1">
    <location>
        <begin position="967"/>
        <end position="989"/>
    </location>
</feature>
<sequence length="989" mass="111526">MADNVIAANQLSEAFSNLNVDDFLKDELAQYAKKKDILRRLSGGKPLPVAKRWLEWTIQNIVYQDPNVTLPDALLRALFFDGRTDQPRPFKDDLELNKLMLSHDAKDFLMNACDDFPLLELIPDFGVARQAESFYALCKRKLQNEDIISSQLARTWLETTISGISRLNGGVSKELLNALFMDGIASQDHTRTFKINQILNDLMLKCDVTEFLMKACLDTPIHVETATEQATRLNLHFHREFKGLAVERFVKTIPHYEAMYDLRKHYGRIIPIVQSSGTGKSRLVEELGYHIPSLSVCFRRGTSPAQGWPPSDSPAYDFLKDTENFIVNGKKLGDEDMMFRGEEIAAAFLGAWTQIINDNIEAQVPGESPKEWFKSWYLKNEDVADVSRSQRHELFAEVAQRAGTLLDNHRAQLRAWWNTFIGKVDATDPLRHNVFVWHGNLFLLLAEPGMEALANTLIERGQDKFILAFDECTELDPSILQKEIDPPLPGISLIALQRILKASDGFHHFGFKFWYLLLDTNSALSHPGPTEDIGRTFKLRDGFIPLPTWPYLGYDQMANQKKGRCRRQGMHSGFVTSLCTAGRYDIVAEKKLFQGAVFNPMDPYHVIAVFSQRVLLELGTGESSSHLATESVRSHMHILLGVVNRLTITEAPSEPLLAVAAAKALNSSKECYKAAMETLLKGLVQQGTVLDRGLEGGLCIRLLFTLTGDEARVPEGAEFLEGERTLDASLRPIRLSTFLKRLLGKNLGVGSMQYELCYELLEKSSNVWINFTHLVQVDEDISEITTGFLSKAWCRGAAVQCAFSQSVIDGFFVGYAGDLDEPFDERRLVYVPWQTKAKVAASGSAVAKTLVGPWIVSKNGEHYKPEWHVVILMDFGTSTKFKKPGLPLVDLTFGKAAKPGEGHTWGGYARNQEDEYHRYCLNIRGRSVETYPVIKGFENRFDQLFQRALSSPHPEFDKIAASMKRELRPLKVNETEDDKEQEEQEDGED</sequence>
<dbReference type="OrthoDB" id="107110at2759"/>
<name>A0A4S4LJH2_9AGAM</name>